<protein>
    <recommendedName>
        <fullName evidence="6">3-oxoacyl-[acyl-carrier-protein] reductase FabG</fullName>
        <ecNumber evidence="5">1.1.1.100</ecNumber>
    </recommendedName>
    <alternativeName>
        <fullName evidence="17">3-ketoacyl-acyl carrier protein reductase</fullName>
    </alternativeName>
    <alternativeName>
        <fullName evidence="14 16">Beta-Ketoacyl-acyl carrier protein reductase</fullName>
    </alternativeName>
    <alternativeName>
        <fullName evidence="15">Beta-ketoacyl-ACP reductase</fullName>
    </alternativeName>
</protein>
<dbReference type="PRINTS" id="PR00080">
    <property type="entry name" value="SDRFAMILY"/>
</dbReference>
<dbReference type="GO" id="GO:0006633">
    <property type="term" value="P:fatty acid biosynthetic process"/>
    <property type="evidence" value="ECO:0007669"/>
    <property type="project" value="UniProtKB-KW"/>
</dbReference>
<comment type="subunit">
    <text evidence="4">Homotetramer.</text>
</comment>
<dbReference type="EMBL" id="CP048744">
    <property type="protein sequence ID" value="QIQ41373.1"/>
    <property type="molecule type" value="Genomic_DNA"/>
</dbReference>
<keyword evidence="9" id="KW-0106">Calcium</keyword>
<keyword evidence="10" id="KW-0521">NADP</keyword>
<keyword evidence="12" id="KW-0443">Lipid metabolism</keyword>
<evidence type="ECO:0000256" key="8">
    <source>
        <dbReference type="ARBA" id="ARBA00022832"/>
    </source>
</evidence>
<keyword evidence="8" id="KW-0276">Fatty acid metabolism</keyword>
<dbReference type="Pfam" id="PF13561">
    <property type="entry name" value="adh_short_C2"/>
    <property type="match status" value="1"/>
</dbReference>
<dbReference type="GO" id="GO:0004316">
    <property type="term" value="F:3-oxoacyl-[acyl-carrier-protein] reductase (NADPH) activity"/>
    <property type="evidence" value="ECO:0007669"/>
    <property type="project" value="UniProtKB-EC"/>
</dbReference>
<evidence type="ECO:0000256" key="9">
    <source>
        <dbReference type="ARBA" id="ARBA00022837"/>
    </source>
</evidence>
<dbReference type="PANTHER" id="PTHR42879:SF2">
    <property type="entry name" value="3-OXOACYL-[ACYL-CARRIER-PROTEIN] REDUCTASE FABG"/>
    <property type="match status" value="1"/>
</dbReference>
<reference evidence="19 20" key="1">
    <citation type="submission" date="2020-02" db="EMBL/GenBank/DDBJ databases">
        <title>Parallel evolution in the integration of a co-obligate aphid symbiosis.</title>
        <authorList>
            <person name="Monnin D."/>
            <person name="Jackson R."/>
            <person name="Kiers E.T."/>
            <person name="Bunker M."/>
            <person name="Ellers J."/>
            <person name="Henry L.M."/>
        </authorList>
    </citation>
    <scope>NUCLEOTIDE SEQUENCE [LARGE SCALE GENOMIC DNA]</scope>
    <source>
        <strain evidence="19">AURT-53B</strain>
    </source>
</reference>
<evidence type="ECO:0000256" key="15">
    <source>
        <dbReference type="ARBA" id="ARBA00029899"/>
    </source>
</evidence>
<dbReference type="InterPro" id="IPR002347">
    <property type="entry name" value="SDR_fam"/>
</dbReference>
<organism evidence="19 20">
    <name type="scientific">Buchnera aphidicola</name>
    <name type="common">Aphis urticata</name>
    <dbReference type="NCBI Taxonomy" id="2708353"/>
    <lineage>
        <taxon>Bacteria</taxon>
        <taxon>Pseudomonadati</taxon>
        <taxon>Pseudomonadota</taxon>
        <taxon>Gammaproteobacteria</taxon>
        <taxon>Enterobacterales</taxon>
        <taxon>Erwiniaceae</taxon>
        <taxon>Buchnera</taxon>
    </lineage>
</organism>
<sequence>MKTIKKTALVTGANTGIGKAIAIKLSEKRIRVIGTSTTKYGVEKINKYLKKNGFGLILDLKDTNSITETIKKIYQKKYSIDILVNNAGAKSDKLFIKMNDNEWEDIIKINLTSIFYTSKAVIRSMIQKKEGRIITISSVIGYTGNKGQINYSASKAGLIGFHKTLALEVASKGITVNIVAPGLIKTDFIKDLNIFQRKNYLSKIPMKRLGTAEEIADAVIFLSSQKAAYITGQTLHINGGMYM</sequence>
<name>A0AAJ4KUS9_9GAMM</name>
<evidence type="ECO:0000256" key="16">
    <source>
        <dbReference type="ARBA" id="ARBA00032683"/>
    </source>
</evidence>
<comment type="catalytic activity">
    <reaction evidence="18">
        <text>a (3R)-hydroxyacyl-[ACP] + NADP(+) = a 3-oxoacyl-[ACP] + NADPH + H(+)</text>
        <dbReference type="Rhea" id="RHEA:17397"/>
        <dbReference type="Rhea" id="RHEA-COMP:9916"/>
        <dbReference type="Rhea" id="RHEA-COMP:9945"/>
        <dbReference type="ChEBI" id="CHEBI:15378"/>
        <dbReference type="ChEBI" id="CHEBI:57783"/>
        <dbReference type="ChEBI" id="CHEBI:58349"/>
        <dbReference type="ChEBI" id="CHEBI:78776"/>
        <dbReference type="ChEBI" id="CHEBI:78827"/>
        <dbReference type="EC" id="1.1.1.100"/>
    </reaction>
</comment>
<keyword evidence="7" id="KW-0444">Lipid biosynthesis</keyword>
<evidence type="ECO:0000256" key="14">
    <source>
        <dbReference type="ARBA" id="ARBA00029743"/>
    </source>
</evidence>
<dbReference type="FunFam" id="3.40.50.720:FF:000173">
    <property type="entry name" value="3-oxoacyl-[acyl-carrier protein] reductase"/>
    <property type="match status" value="1"/>
</dbReference>
<dbReference type="SUPFAM" id="SSF51735">
    <property type="entry name" value="NAD(P)-binding Rossmann-fold domains"/>
    <property type="match status" value="1"/>
</dbReference>
<dbReference type="NCBIfam" id="NF009466">
    <property type="entry name" value="PRK12826.1-2"/>
    <property type="match status" value="1"/>
</dbReference>
<evidence type="ECO:0000256" key="1">
    <source>
        <dbReference type="ARBA" id="ARBA00002607"/>
    </source>
</evidence>
<evidence type="ECO:0000256" key="12">
    <source>
        <dbReference type="ARBA" id="ARBA00023098"/>
    </source>
</evidence>
<evidence type="ECO:0000256" key="11">
    <source>
        <dbReference type="ARBA" id="ARBA00023002"/>
    </source>
</evidence>
<gene>
    <name evidence="19" type="ORF">G4B00_01765</name>
</gene>
<accession>A0AAJ4KUS9</accession>
<comment type="function">
    <text evidence="1">Catalyzes the NADPH-dependent reduction of beta-ketoacyl-ACP substrates to beta-hydroxyacyl-ACP products, the first reductive step in the elongation cycle of fatty acid biosynthesis.</text>
</comment>
<proteinExistence type="inferred from homology"/>
<keyword evidence="13" id="KW-0275">Fatty acid biosynthesis</keyword>
<dbReference type="InterPro" id="IPR020904">
    <property type="entry name" value="Sc_DH/Rdtase_CS"/>
</dbReference>
<evidence type="ECO:0000313" key="19">
    <source>
        <dbReference type="EMBL" id="QIQ41373.1"/>
    </source>
</evidence>
<evidence type="ECO:0000313" key="20">
    <source>
        <dbReference type="Proteomes" id="UP000502374"/>
    </source>
</evidence>
<dbReference type="Gene3D" id="3.40.50.720">
    <property type="entry name" value="NAD(P)-binding Rossmann-like Domain"/>
    <property type="match status" value="1"/>
</dbReference>
<evidence type="ECO:0000256" key="5">
    <source>
        <dbReference type="ARBA" id="ARBA00012948"/>
    </source>
</evidence>
<dbReference type="CDD" id="cd05333">
    <property type="entry name" value="BKR_SDR_c"/>
    <property type="match status" value="1"/>
</dbReference>
<evidence type="ECO:0000256" key="6">
    <source>
        <dbReference type="ARBA" id="ARBA00017650"/>
    </source>
</evidence>
<comment type="similarity">
    <text evidence="3">Belongs to the short-chain dehydrogenases/reductases (SDR) family.</text>
</comment>
<dbReference type="PRINTS" id="PR00081">
    <property type="entry name" value="GDHRDH"/>
</dbReference>
<evidence type="ECO:0000256" key="13">
    <source>
        <dbReference type="ARBA" id="ARBA00023160"/>
    </source>
</evidence>
<evidence type="ECO:0000256" key="7">
    <source>
        <dbReference type="ARBA" id="ARBA00022516"/>
    </source>
</evidence>
<evidence type="ECO:0000256" key="4">
    <source>
        <dbReference type="ARBA" id="ARBA00011881"/>
    </source>
</evidence>
<dbReference type="PANTHER" id="PTHR42879">
    <property type="entry name" value="3-OXOACYL-(ACYL-CARRIER-PROTEIN) REDUCTASE"/>
    <property type="match status" value="1"/>
</dbReference>
<dbReference type="AlphaFoldDB" id="A0AAJ4KUS9"/>
<comment type="pathway">
    <text evidence="2">Lipid metabolism; fatty acid biosynthesis.</text>
</comment>
<evidence type="ECO:0000256" key="3">
    <source>
        <dbReference type="ARBA" id="ARBA00006484"/>
    </source>
</evidence>
<dbReference type="Proteomes" id="UP000502374">
    <property type="component" value="Chromosome"/>
</dbReference>
<evidence type="ECO:0000256" key="2">
    <source>
        <dbReference type="ARBA" id="ARBA00005194"/>
    </source>
</evidence>
<dbReference type="InterPro" id="IPR050259">
    <property type="entry name" value="SDR"/>
</dbReference>
<evidence type="ECO:0000256" key="10">
    <source>
        <dbReference type="ARBA" id="ARBA00022857"/>
    </source>
</evidence>
<dbReference type="InterPro" id="IPR036291">
    <property type="entry name" value="NAD(P)-bd_dom_sf"/>
</dbReference>
<dbReference type="EC" id="1.1.1.100" evidence="5"/>
<evidence type="ECO:0000256" key="18">
    <source>
        <dbReference type="ARBA" id="ARBA00048508"/>
    </source>
</evidence>
<keyword evidence="11" id="KW-0560">Oxidoreductase</keyword>
<evidence type="ECO:0000256" key="17">
    <source>
        <dbReference type="ARBA" id="ARBA00033040"/>
    </source>
</evidence>
<dbReference type="PROSITE" id="PS00061">
    <property type="entry name" value="ADH_SHORT"/>
    <property type="match status" value="1"/>
</dbReference>